<accession>A0A2T2WMA3</accession>
<dbReference type="InterPro" id="IPR006135">
    <property type="entry name" value="T3SS_substrate_exporter"/>
</dbReference>
<gene>
    <name evidence="2" type="ORF">C7B45_03340</name>
</gene>
<dbReference type="Proteomes" id="UP000241848">
    <property type="component" value="Unassembled WGS sequence"/>
</dbReference>
<organism evidence="2 3">
    <name type="scientific">Sulfobacillus acidophilus</name>
    <dbReference type="NCBI Taxonomy" id="53633"/>
    <lineage>
        <taxon>Bacteria</taxon>
        <taxon>Bacillati</taxon>
        <taxon>Bacillota</taxon>
        <taxon>Clostridia</taxon>
        <taxon>Eubacteriales</taxon>
        <taxon>Clostridiales Family XVII. Incertae Sedis</taxon>
        <taxon>Sulfobacillus</taxon>
    </lineage>
</organism>
<dbReference type="PANTHER" id="PTHR30531">
    <property type="entry name" value="FLAGELLAR BIOSYNTHETIC PROTEIN FLHB"/>
    <property type="match status" value="1"/>
</dbReference>
<dbReference type="EMBL" id="PXYV01000006">
    <property type="protein sequence ID" value="PSR23360.1"/>
    <property type="molecule type" value="Genomic_DNA"/>
</dbReference>
<dbReference type="GO" id="GO:0005886">
    <property type="term" value="C:plasma membrane"/>
    <property type="evidence" value="ECO:0007669"/>
    <property type="project" value="TreeGrafter"/>
</dbReference>
<sequence>MTHALDLNGVRLWNMAERTQRPTPRRRQRAREEGQGWFSPDFQAGLALLVAFVVLHWYLPFSGRQLAKMESSILALSTGPDFAVTWFSAVAVAVHSLIVVLAPIALPLGGVGLAAALAQRGLRLTLSRLAPDFSRLDPFAGLARMFSSQSLWVLAKGFLKMGVIGVAVGLAMAENLHAYAELIVLPLGQALSDSGTLLSGILIRAAAAYFVIGAIDAGYQYYSFQQSLRMSTDEVRDEMKEIEGDPKIRGRRRQLHRKLIQTGMREVKNASVIVTNPTHYAVALKWDEKTMRAPVVTAKGADDVALAMREIAYQESIPLVENPPLARSLYLVPLGESIREEHYQAVADILAFIIRRRRGGWTS</sequence>
<dbReference type="GO" id="GO:0009306">
    <property type="term" value="P:protein secretion"/>
    <property type="evidence" value="ECO:0007669"/>
    <property type="project" value="InterPro"/>
</dbReference>
<dbReference type="Gene3D" id="6.10.250.2080">
    <property type="match status" value="1"/>
</dbReference>
<dbReference type="SUPFAM" id="SSF160544">
    <property type="entry name" value="EscU C-terminal domain-like"/>
    <property type="match status" value="1"/>
</dbReference>
<dbReference type="PANTHER" id="PTHR30531:SF12">
    <property type="entry name" value="FLAGELLAR BIOSYNTHETIC PROTEIN FLHB"/>
    <property type="match status" value="1"/>
</dbReference>
<feature type="transmembrane region" description="Helical" evidence="1">
    <location>
        <begin position="201"/>
        <end position="222"/>
    </location>
</feature>
<proteinExistence type="predicted"/>
<dbReference type="Pfam" id="PF01312">
    <property type="entry name" value="Bac_export_2"/>
    <property type="match status" value="1"/>
</dbReference>
<dbReference type="AlphaFoldDB" id="A0A2T2WMA3"/>
<dbReference type="Gene3D" id="3.40.1690.10">
    <property type="entry name" value="secretion proteins EscU"/>
    <property type="match status" value="1"/>
</dbReference>
<reference evidence="2 3" key="1">
    <citation type="journal article" date="2014" name="BMC Genomics">
        <title>Comparison of environmental and isolate Sulfobacillus genomes reveals diverse carbon, sulfur, nitrogen, and hydrogen metabolisms.</title>
        <authorList>
            <person name="Justice N.B."/>
            <person name="Norman A."/>
            <person name="Brown C.T."/>
            <person name="Singh A."/>
            <person name="Thomas B.C."/>
            <person name="Banfield J.F."/>
        </authorList>
    </citation>
    <scope>NUCLEOTIDE SEQUENCE [LARGE SCALE GENOMIC DNA]</scope>
    <source>
        <strain evidence="2">AMDSBA3</strain>
    </source>
</reference>
<keyword evidence="1" id="KW-0812">Transmembrane</keyword>
<feature type="transmembrane region" description="Helical" evidence="1">
    <location>
        <begin position="73"/>
        <end position="92"/>
    </location>
</feature>
<feature type="transmembrane region" description="Helical" evidence="1">
    <location>
        <begin position="98"/>
        <end position="118"/>
    </location>
</feature>
<evidence type="ECO:0000313" key="3">
    <source>
        <dbReference type="Proteomes" id="UP000241848"/>
    </source>
</evidence>
<evidence type="ECO:0000256" key="1">
    <source>
        <dbReference type="SAM" id="Phobius"/>
    </source>
</evidence>
<keyword evidence="1" id="KW-1133">Transmembrane helix</keyword>
<feature type="transmembrane region" description="Helical" evidence="1">
    <location>
        <begin position="42"/>
        <end position="61"/>
    </location>
</feature>
<evidence type="ECO:0000313" key="2">
    <source>
        <dbReference type="EMBL" id="PSR23360.1"/>
    </source>
</evidence>
<protein>
    <submittedName>
        <fullName evidence="2">Type III secretion protein</fullName>
    </submittedName>
</protein>
<feature type="transmembrane region" description="Helical" evidence="1">
    <location>
        <begin position="151"/>
        <end position="173"/>
    </location>
</feature>
<keyword evidence="1" id="KW-0472">Membrane</keyword>
<dbReference type="PRINTS" id="PR00950">
    <property type="entry name" value="TYPE3IMSPROT"/>
</dbReference>
<dbReference type="InterPro" id="IPR029025">
    <property type="entry name" value="T3SS_substrate_exporter_C"/>
</dbReference>
<name>A0A2T2WMA3_9FIRM</name>
<comment type="caution">
    <text evidence="2">The sequence shown here is derived from an EMBL/GenBank/DDBJ whole genome shotgun (WGS) entry which is preliminary data.</text>
</comment>